<feature type="domain" description="Cell wall hydrolase SleB" evidence="1">
    <location>
        <begin position="23"/>
        <end position="135"/>
    </location>
</feature>
<gene>
    <name evidence="2" type="ORF">SAMN05216241_1035</name>
</gene>
<evidence type="ECO:0000313" key="3">
    <source>
        <dbReference type="Proteomes" id="UP000199415"/>
    </source>
</evidence>
<proteinExistence type="predicted"/>
<dbReference type="STRING" id="1082479.SAMN05216241_1035"/>
<dbReference type="InterPro" id="IPR042047">
    <property type="entry name" value="SleB_dom1"/>
</dbReference>
<dbReference type="RefSeq" id="WP_090019153.1">
    <property type="nucleotide sequence ID" value="NZ_FNCE01000003.1"/>
</dbReference>
<protein>
    <submittedName>
        <fullName evidence="2">Cell Wall Hydrolase</fullName>
    </submittedName>
</protein>
<dbReference type="Gene3D" id="1.10.10.2520">
    <property type="entry name" value="Cell wall hydrolase SleB, domain 1"/>
    <property type="match status" value="1"/>
</dbReference>
<keyword evidence="2" id="KW-0378">Hydrolase</keyword>
<keyword evidence="3" id="KW-1185">Reference proteome</keyword>
<sequence length="137" mass="15048">MTIHFDAEDLHAAALTLIGEARGEGRDGMTAVAWVIRNRVADPRWPGRPARVAREPKQFSAWNRRAGNLGNLHRMLQAGFRDELYRSARAIAAGVFADLLADPTGGATHYHTTNITPAWADGDKETARLGSHVFYAL</sequence>
<dbReference type="GO" id="GO:0016787">
    <property type="term" value="F:hydrolase activity"/>
    <property type="evidence" value="ECO:0007669"/>
    <property type="project" value="UniProtKB-KW"/>
</dbReference>
<dbReference type="Pfam" id="PF07486">
    <property type="entry name" value="Hydrolase_2"/>
    <property type="match status" value="1"/>
</dbReference>
<dbReference type="AlphaFoldDB" id="A0A1G7PP29"/>
<evidence type="ECO:0000259" key="1">
    <source>
        <dbReference type="Pfam" id="PF07486"/>
    </source>
</evidence>
<dbReference type="InterPro" id="IPR011105">
    <property type="entry name" value="Cell_wall_hydrolase_SleB"/>
</dbReference>
<dbReference type="OrthoDB" id="9785345at2"/>
<reference evidence="2 3" key="1">
    <citation type="submission" date="2016-10" db="EMBL/GenBank/DDBJ databases">
        <authorList>
            <person name="de Groot N.N."/>
        </authorList>
    </citation>
    <scope>NUCLEOTIDE SEQUENCE [LARGE SCALE GENOMIC DNA]</scope>
    <source>
        <strain evidence="2 3">DSM 25584</strain>
    </source>
</reference>
<accession>A0A1G7PP29</accession>
<organism evidence="2 3">
    <name type="scientific">Limimonas halophila</name>
    <dbReference type="NCBI Taxonomy" id="1082479"/>
    <lineage>
        <taxon>Bacteria</taxon>
        <taxon>Pseudomonadati</taxon>
        <taxon>Pseudomonadota</taxon>
        <taxon>Alphaproteobacteria</taxon>
        <taxon>Rhodospirillales</taxon>
        <taxon>Rhodovibrionaceae</taxon>
        <taxon>Limimonas</taxon>
    </lineage>
</organism>
<name>A0A1G7PP29_9PROT</name>
<evidence type="ECO:0000313" key="2">
    <source>
        <dbReference type="EMBL" id="SDF87966.1"/>
    </source>
</evidence>
<dbReference type="Proteomes" id="UP000199415">
    <property type="component" value="Unassembled WGS sequence"/>
</dbReference>
<dbReference type="EMBL" id="FNCE01000003">
    <property type="protein sequence ID" value="SDF87966.1"/>
    <property type="molecule type" value="Genomic_DNA"/>
</dbReference>